<accession>A0A162IAQ2</accession>
<organism evidence="2 3">
    <name type="scientific">Moelleriella libera RCEF 2490</name>
    <dbReference type="NCBI Taxonomy" id="1081109"/>
    <lineage>
        <taxon>Eukaryota</taxon>
        <taxon>Fungi</taxon>
        <taxon>Dikarya</taxon>
        <taxon>Ascomycota</taxon>
        <taxon>Pezizomycotina</taxon>
        <taxon>Sordariomycetes</taxon>
        <taxon>Hypocreomycetidae</taxon>
        <taxon>Hypocreales</taxon>
        <taxon>Clavicipitaceae</taxon>
        <taxon>Moelleriella</taxon>
    </lineage>
</organism>
<reference evidence="2 3" key="1">
    <citation type="journal article" date="2016" name="Genome Biol. Evol.">
        <title>Divergent and convergent evolution of fungal pathogenicity.</title>
        <authorList>
            <person name="Shang Y."/>
            <person name="Xiao G."/>
            <person name="Zheng P."/>
            <person name="Cen K."/>
            <person name="Zhan S."/>
            <person name="Wang C."/>
        </authorList>
    </citation>
    <scope>NUCLEOTIDE SEQUENCE [LARGE SCALE GENOMIC DNA]</scope>
    <source>
        <strain evidence="2 3">RCEF 2490</strain>
    </source>
</reference>
<evidence type="ECO:0000313" key="3">
    <source>
        <dbReference type="Proteomes" id="UP000078544"/>
    </source>
</evidence>
<dbReference type="EMBL" id="AZGY01000020">
    <property type="protein sequence ID" value="KZZ90843.1"/>
    <property type="molecule type" value="Genomic_DNA"/>
</dbReference>
<evidence type="ECO:0000313" key="2">
    <source>
        <dbReference type="EMBL" id="KZZ90843.1"/>
    </source>
</evidence>
<dbReference type="PANTHER" id="PTHR37783:SF1">
    <property type="entry name" value="MEMBRANE PROTEIN, PUTATIVE (AFU_ORTHOLOGUE AFUA_1G04315)-RELATED"/>
    <property type="match status" value="1"/>
</dbReference>
<feature type="transmembrane region" description="Helical" evidence="1">
    <location>
        <begin position="20"/>
        <end position="38"/>
    </location>
</feature>
<proteinExistence type="predicted"/>
<dbReference type="AlphaFoldDB" id="A0A162IAQ2"/>
<keyword evidence="1" id="KW-1133">Transmembrane helix</keyword>
<evidence type="ECO:0000256" key="1">
    <source>
        <dbReference type="SAM" id="Phobius"/>
    </source>
</evidence>
<sequence>MPAANTTVTRHRPATALDTTVAAGILVAFGLALAHPWARHTPLYEALYAYFPGGESSFAEVVRYVARPVMAVHALEPFVFARFRLRRHGVEVGTRLWWRWMTSVLVEGLIAWRRFEAVLEEEETTKTESRKAL</sequence>
<gene>
    <name evidence="2" type="ORF">AAL_07069</name>
</gene>
<name>A0A162IAQ2_9HYPO</name>
<dbReference type="Proteomes" id="UP000078544">
    <property type="component" value="Unassembled WGS sequence"/>
</dbReference>
<protein>
    <recommendedName>
        <fullName evidence="4">Integral membrane protein</fullName>
    </recommendedName>
</protein>
<comment type="caution">
    <text evidence="2">The sequence shown here is derived from an EMBL/GenBank/DDBJ whole genome shotgun (WGS) entry which is preliminary data.</text>
</comment>
<keyword evidence="3" id="KW-1185">Reference proteome</keyword>
<keyword evidence="1" id="KW-0472">Membrane</keyword>
<evidence type="ECO:0008006" key="4">
    <source>
        <dbReference type="Google" id="ProtNLM"/>
    </source>
</evidence>
<dbReference type="OrthoDB" id="5553410at2759"/>
<dbReference type="PANTHER" id="PTHR37783">
    <property type="entry name" value="MEMBRANE PROTEIN, PUTATIVE (AFU_ORTHOLOGUE AFUA_1G04315)-RELATED"/>
    <property type="match status" value="1"/>
</dbReference>
<keyword evidence="1" id="KW-0812">Transmembrane</keyword>